<sequence length="729" mass="82762">MASCEALGQRWGFLAPWCRVLEHRISYSWPTFDEEVWDCPNRRLEVELPTRYDKNSGGDWVYKGYKEFMATFDKVREALALLAAVAHVDQLAWKYLLQNHCHVELGGGGERNFPLEDIPARFILIILENQGQPKKTYPVSLEGDLVHLCGVRQRTHTSRSYQVALEKIAALDKNLKSGKPGVDVKIPVRMRFHIDEAKEMSPEPLELIQRAEELNRLHWAKYEQSSNFHEVAAGSIRCTFVLEPLMADFNDHSITDPISATLFGKLAARVFDSNRRSYELANTKYHEEVDTDNQSLRPLQLGTVHLECAAVLQHRDVEAMCSAMVVNQTTRKLSLTLGMDPYDGRQWWKRLAYALFSKRARTRSSLETLALLSVVTLNAADIEAFASILTSEHLEEELCGLPRGAIDERDATLKDDARIYAVLNDGNQPQMSSPVKVTSAMRSVRCFSDDGRNDLIFQELKGQASTSYGVTSLKIDFEKHDSFVDATNSNGLPRFLELIGSQLKFLTLDGPRVALDENVILQSCPKLEELAICENFVDVRLTFSEYQANGEPLPLLNCHWNDVIALSADMSDENNPLAKCVRRLRVRLMNRAHSWGAINYVYDALNFDQHVHSLPQMLEVNRNVEYLDVVVADLQEYAEDFKKHNHQPTNRSIKLAMESKTAFLSVLAFGNSQSSKWHKPSQSQSTLPQLDQLIVSNIFVLAATPIFRAVHFRRPGDDSDLEERFQLHI</sequence>
<protein>
    <submittedName>
        <fullName evidence="1">Uncharacterized protein</fullName>
    </submittedName>
</protein>
<dbReference type="AlphaFoldDB" id="A0A6G0R4R3"/>
<comment type="caution">
    <text evidence="1">The sequence shown here is derived from an EMBL/GenBank/DDBJ whole genome shotgun (WGS) entry which is preliminary data.</text>
</comment>
<name>A0A6G0R4R3_9STRA</name>
<organism evidence="1 2">
    <name type="scientific">Phytophthora fragariae</name>
    <dbReference type="NCBI Taxonomy" id="53985"/>
    <lineage>
        <taxon>Eukaryota</taxon>
        <taxon>Sar</taxon>
        <taxon>Stramenopiles</taxon>
        <taxon>Oomycota</taxon>
        <taxon>Peronosporomycetes</taxon>
        <taxon>Peronosporales</taxon>
        <taxon>Peronosporaceae</taxon>
        <taxon>Phytophthora</taxon>
    </lineage>
</organism>
<evidence type="ECO:0000313" key="1">
    <source>
        <dbReference type="EMBL" id="KAE9317877.1"/>
    </source>
</evidence>
<proteinExistence type="predicted"/>
<dbReference type="EMBL" id="QXFY01001434">
    <property type="protein sequence ID" value="KAE9317877.1"/>
    <property type="molecule type" value="Genomic_DNA"/>
</dbReference>
<accession>A0A6G0R4R3</accession>
<evidence type="ECO:0000313" key="2">
    <source>
        <dbReference type="Proteomes" id="UP000486351"/>
    </source>
</evidence>
<dbReference type="Proteomes" id="UP000486351">
    <property type="component" value="Unassembled WGS sequence"/>
</dbReference>
<reference evidence="1 2" key="1">
    <citation type="submission" date="2018-09" db="EMBL/GenBank/DDBJ databases">
        <title>Genomic investigation of the strawberry pathogen Phytophthora fragariae indicates pathogenicity is determined by transcriptional variation in three key races.</title>
        <authorList>
            <person name="Adams T.M."/>
            <person name="Armitage A.D."/>
            <person name="Sobczyk M.K."/>
            <person name="Bates H.J."/>
            <person name="Dunwell J.M."/>
            <person name="Nellist C.F."/>
            <person name="Harrison R.J."/>
        </authorList>
    </citation>
    <scope>NUCLEOTIDE SEQUENCE [LARGE SCALE GENOMIC DNA]</scope>
    <source>
        <strain evidence="1 2">NOV-77</strain>
    </source>
</reference>
<gene>
    <name evidence="1" type="ORF">PF008_g18639</name>
</gene>